<dbReference type="EMBL" id="CAJVCH010547529">
    <property type="protein sequence ID" value="CAG7828439.1"/>
    <property type="molecule type" value="Genomic_DNA"/>
</dbReference>
<protein>
    <submittedName>
        <fullName evidence="1">Uncharacterized protein</fullName>
    </submittedName>
</protein>
<dbReference type="OrthoDB" id="8196708at2759"/>
<dbReference type="Proteomes" id="UP000708208">
    <property type="component" value="Unassembled WGS sequence"/>
</dbReference>
<accession>A0A8J2LTS7</accession>
<keyword evidence="2" id="KW-1185">Reference proteome</keyword>
<comment type="caution">
    <text evidence="1">The sequence shown here is derived from an EMBL/GenBank/DDBJ whole genome shotgun (WGS) entry which is preliminary data.</text>
</comment>
<proteinExistence type="predicted"/>
<organism evidence="1 2">
    <name type="scientific">Allacma fusca</name>
    <dbReference type="NCBI Taxonomy" id="39272"/>
    <lineage>
        <taxon>Eukaryota</taxon>
        <taxon>Metazoa</taxon>
        <taxon>Ecdysozoa</taxon>
        <taxon>Arthropoda</taxon>
        <taxon>Hexapoda</taxon>
        <taxon>Collembola</taxon>
        <taxon>Symphypleona</taxon>
        <taxon>Sminthuridae</taxon>
        <taxon>Allacma</taxon>
    </lineage>
</organism>
<evidence type="ECO:0000313" key="2">
    <source>
        <dbReference type="Proteomes" id="UP000708208"/>
    </source>
</evidence>
<sequence length="166" mass="18830">MIGILIFCFAIHLILVPILLVAFLYRGLVAVLAKFLQPDLDSFVTGLDLSLLSNSPDKTLSNFLVSFVANGNVSENRIQEMFQERIFRLKDSEGNLVYKKLMQFWTPFLGYAFWKTDESFTLSNHEDILNGAPSKICFINGSTRRHSQNTKEVSGRLEFTDVPTLC</sequence>
<name>A0A8J2LTS7_9HEXA</name>
<gene>
    <name evidence="1" type="ORF">AFUS01_LOCUS38366</name>
</gene>
<evidence type="ECO:0000313" key="1">
    <source>
        <dbReference type="EMBL" id="CAG7828439.1"/>
    </source>
</evidence>
<dbReference type="AlphaFoldDB" id="A0A8J2LTS7"/>
<reference evidence="1" key="1">
    <citation type="submission" date="2021-06" db="EMBL/GenBank/DDBJ databases">
        <authorList>
            <person name="Hodson N. C."/>
            <person name="Mongue J. A."/>
            <person name="Jaron S. K."/>
        </authorList>
    </citation>
    <scope>NUCLEOTIDE SEQUENCE</scope>
</reference>